<comment type="caution">
    <text evidence="1">The sequence shown here is derived from an EMBL/GenBank/DDBJ whole genome shotgun (WGS) entry which is preliminary data.</text>
</comment>
<organism evidence="1 2">
    <name type="scientific">Halogranum salarium B-1</name>
    <dbReference type="NCBI Taxonomy" id="1210908"/>
    <lineage>
        <taxon>Archaea</taxon>
        <taxon>Methanobacteriati</taxon>
        <taxon>Methanobacteriota</taxon>
        <taxon>Stenosarchaea group</taxon>
        <taxon>Halobacteria</taxon>
        <taxon>Halobacteriales</taxon>
        <taxon>Haloferacaceae</taxon>
    </lineage>
</organism>
<proteinExistence type="predicted"/>
<sequence>MYCEGLVREFETPIDDSEFVDNDEFVYFNRAANELSPEYAERLLHNVLTRAPLPDEV</sequence>
<evidence type="ECO:0000313" key="1">
    <source>
        <dbReference type="EMBL" id="EJN57760.1"/>
    </source>
</evidence>
<evidence type="ECO:0000313" key="2">
    <source>
        <dbReference type="Proteomes" id="UP000007813"/>
    </source>
</evidence>
<dbReference type="EMBL" id="ALJD01000011">
    <property type="protein sequence ID" value="EJN57760.1"/>
    <property type="molecule type" value="Genomic_DNA"/>
</dbReference>
<dbReference type="AlphaFoldDB" id="J2ZAT3"/>
<accession>J2ZAT3</accession>
<dbReference type="Proteomes" id="UP000007813">
    <property type="component" value="Unassembled WGS sequence"/>
</dbReference>
<protein>
    <submittedName>
        <fullName evidence="1">Uncharacterized protein</fullName>
    </submittedName>
</protein>
<name>J2ZAT3_9EURY</name>
<reference evidence="1 2" key="1">
    <citation type="journal article" date="2012" name="J. Bacteriol.">
        <title>Draft Genome Sequence of the Extremely Halophilic Archaeon Halogranum salarium B-1T.</title>
        <authorList>
            <person name="Kim K.K."/>
            <person name="Lee K.C."/>
            <person name="Lee J.S."/>
        </authorList>
    </citation>
    <scope>NUCLEOTIDE SEQUENCE [LARGE SCALE GENOMIC DNA]</scope>
    <source>
        <strain evidence="1 2">B-1</strain>
    </source>
</reference>
<gene>
    <name evidence="1" type="ORF">HSB1_39080</name>
</gene>